<evidence type="ECO:0000313" key="2">
    <source>
        <dbReference type="EMBL" id="ABW32476.1"/>
    </source>
</evidence>
<keyword evidence="1" id="KW-0472">Membrane</keyword>
<keyword evidence="1" id="KW-1133">Transmembrane helix</keyword>
<keyword evidence="1" id="KW-0812">Transmembrane</keyword>
<accession>A8ZMR5</accession>
<dbReference type="EMBL" id="CP000840">
    <property type="protein sequence ID" value="ABW32476.1"/>
    <property type="molecule type" value="Genomic_DNA"/>
</dbReference>
<geneLocation type="plasmid" evidence="2 3">
    <name>pREB3</name>
</geneLocation>
<keyword evidence="3" id="KW-1185">Reference proteome</keyword>
<dbReference type="Proteomes" id="UP000000268">
    <property type="component" value="Plasmid pREB3"/>
</dbReference>
<keyword evidence="2" id="KW-0614">Plasmid</keyword>
<name>A8ZMR5_ACAM1</name>
<dbReference type="HOGENOM" id="CLU_163115_0_0_3"/>
<sequence length="124" mass="14033">MNSPTVSNRCHTPGKAIVESHEHGIAQARQFIFNQFNLYIENCRDVHKRKLEAEKLKALECKRLEQVLKMRKTKQEIRREATWFKIAFIGIGFLIGVPVGGLLHHLSVGQNTAVSSPVEQISGK</sequence>
<reference evidence="2 3" key="1">
    <citation type="journal article" date="2008" name="Proc. Natl. Acad. Sci. U.S.A.">
        <title>Niche adaptation and genome expansion in the chlorophyll d-producing cyanobacterium Acaryochloris marina.</title>
        <authorList>
            <person name="Swingley W.D."/>
            <person name="Chen M."/>
            <person name="Cheung P.C."/>
            <person name="Conrad A.L."/>
            <person name="Dejesa L.C."/>
            <person name="Hao J."/>
            <person name="Honchak B.M."/>
            <person name="Karbach L.E."/>
            <person name="Kurdoglu A."/>
            <person name="Lahiri S."/>
            <person name="Mastrian S.D."/>
            <person name="Miyashita H."/>
            <person name="Page L."/>
            <person name="Ramakrishna P."/>
            <person name="Satoh S."/>
            <person name="Sattley W.M."/>
            <person name="Shimada Y."/>
            <person name="Taylor H.L."/>
            <person name="Tomo T."/>
            <person name="Tsuchiya T."/>
            <person name="Wang Z.T."/>
            <person name="Raymond J."/>
            <person name="Mimuro M."/>
            <person name="Blankenship R.E."/>
            <person name="Touchman J.W."/>
        </authorList>
    </citation>
    <scope>NUCLEOTIDE SEQUENCE [LARGE SCALE GENOMIC DNA]</scope>
    <source>
        <strain evidence="3">MBIC 11017</strain>
        <plasmid evidence="3">Plasmid pREB3</plasmid>
    </source>
</reference>
<gene>
    <name evidence="2" type="ordered locus">AM1_C0173</name>
</gene>
<proteinExistence type="predicted"/>
<evidence type="ECO:0000313" key="3">
    <source>
        <dbReference type="Proteomes" id="UP000000268"/>
    </source>
</evidence>
<organism evidence="2 3">
    <name type="scientific">Acaryochloris marina (strain MBIC 11017)</name>
    <dbReference type="NCBI Taxonomy" id="329726"/>
    <lineage>
        <taxon>Bacteria</taxon>
        <taxon>Bacillati</taxon>
        <taxon>Cyanobacteriota</taxon>
        <taxon>Cyanophyceae</taxon>
        <taxon>Acaryochloridales</taxon>
        <taxon>Acaryochloridaceae</taxon>
        <taxon>Acaryochloris</taxon>
    </lineage>
</organism>
<dbReference type="RefSeq" id="WP_012167440.1">
    <property type="nucleotide sequence ID" value="NC_009928.1"/>
</dbReference>
<evidence type="ECO:0000256" key="1">
    <source>
        <dbReference type="SAM" id="Phobius"/>
    </source>
</evidence>
<feature type="transmembrane region" description="Helical" evidence="1">
    <location>
        <begin position="82"/>
        <end position="103"/>
    </location>
</feature>
<dbReference type="KEGG" id="amr:AM1_C0173"/>
<dbReference type="AlphaFoldDB" id="A8ZMR5"/>
<protein>
    <submittedName>
        <fullName evidence="2">Uncharacterized protein</fullName>
    </submittedName>
</protein>